<dbReference type="Proteomes" id="UP001159427">
    <property type="component" value="Unassembled WGS sequence"/>
</dbReference>
<name>A0ABN8LDN3_9CNID</name>
<evidence type="ECO:0000313" key="1">
    <source>
        <dbReference type="EMBL" id="CAH3013648.1"/>
    </source>
</evidence>
<evidence type="ECO:0008006" key="3">
    <source>
        <dbReference type="Google" id="ProtNLM"/>
    </source>
</evidence>
<evidence type="ECO:0000313" key="2">
    <source>
        <dbReference type="Proteomes" id="UP001159427"/>
    </source>
</evidence>
<gene>
    <name evidence="1" type="ORF">PEVE_00000086</name>
</gene>
<organism evidence="1 2">
    <name type="scientific">Porites evermanni</name>
    <dbReference type="NCBI Taxonomy" id="104178"/>
    <lineage>
        <taxon>Eukaryota</taxon>
        <taxon>Metazoa</taxon>
        <taxon>Cnidaria</taxon>
        <taxon>Anthozoa</taxon>
        <taxon>Hexacorallia</taxon>
        <taxon>Scleractinia</taxon>
        <taxon>Fungiina</taxon>
        <taxon>Poritidae</taxon>
        <taxon>Porites</taxon>
    </lineage>
</organism>
<comment type="caution">
    <text evidence="1">The sequence shown here is derived from an EMBL/GenBank/DDBJ whole genome shotgun (WGS) entry which is preliminary data.</text>
</comment>
<keyword evidence="2" id="KW-1185">Reference proteome</keyword>
<reference evidence="1 2" key="1">
    <citation type="submission" date="2022-05" db="EMBL/GenBank/DDBJ databases">
        <authorList>
            <consortium name="Genoscope - CEA"/>
            <person name="William W."/>
        </authorList>
    </citation>
    <scope>NUCLEOTIDE SEQUENCE [LARGE SCALE GENOMIC DNA]</scope>
</reference>
<accession>A0ABN8LDN3</accession>
<dbReference type="EMBL" id="CALNXI010000001">
    <property type="protein sequence ID" value="CAH3013648.1"/>
    <property type="molecule type" value="Genomic_DNA"/>
</dbReference>
<sequence length="71" mass="7858">MNGVKQGCVLAQTLFSTVFSTMVGIPGRYRTNGGLFNLRRLKAVPKVKETVIRDFLFADDCALNASTEQMM</sequence>
<protein>
    <recommendedName>
        <fullName evidence="3">Reverse transcriptase domain-containing protein</fullName>
    </recommendedName>
</protein>
<proteinExistence type="predicted"/>